<feature type="non-terminal residue" evidence="2">
    <location>
        <position position="59"/>
    </location>
</feature>
<comment type="caution">
    <text evidence="2">The sequence shown here is derived from an EMBL/GenBank/DDBJ whole genome shotgun (WGS) entry which is preliminary data.</text>
</comment>
<keyword evidence="1" id="KW-1133">Transmembrane helix</keyword>
<evidence type="ECO:0000256" key="1">
    <source>
        <dbReference type="SAM" id="Phobius"/>
    </source>
</evidence>
<organism evidence="2 3">
    <name type="scientific">Trifolium medium</name>
    <dbReference type="NCBI Taxonomy" id="97028"/>
    <lineage>
        <taxon>Eukaryota</taxon>
        <taxon>Viridiplantae</taxon>
        <taxon>Streptophyta</taxon>
        <taxon>Embryophyta</taxon>
        <taxon>Tracheophyta</taxon>
        <taxon>Spermatophyta</taxon>
        <taxon>Magnoliopsida</taxon>
        <taxon>eudicotyledons</taxon>
        <taxon>Gunneridae</taxon>
        <taxon>Pentapetalae</taxon>
        <taxon>rosids</taxon>
        <taxon>fabids</taxon>
        <taxon>Fabales</taxon>
        <taxon>Fabaceae</taxon>
        <taxon>Papilionoideae</taxon>
        <taxon>50 kb inversion clade</taxon>
        <taxon>NPAAA clade</taxon>
        <taxon>Hologalegina</taxon>
        <taxon>IRL clade</taxon>
        <taxon>Trifolieae</taxon>
        <taxon>Trifolium</taxon>
    </lineage>
</organism>
<feature type="transmembrane region" description="Helical" evidence="1">
    <location>
        <begin position="20"/>
        <end position="45"/>
    </location>
</feature>
<sequence>MLNHSHTLVDDPWLYSLPPLARVFPLLLVALAQLALGYVLCSLALRKIKDMERKLALGL</sequence>
<dbReference type="EMBL" id="LXQA011326732">
    <property type="protein sequence ID" value="MCI93350.1"/>
    <property type="molecule type" value="Genomic_DNA"/>
</dbReference>
<reference evidence="2 3" key="1">
    <citation type="journal article" date="2018" name="Front. Plant Sci.">
        <title>Red Clover (Trifolium pratense) and Zigzag Clover (T. medium) - A Picture of Genomic Similarities and Differences.</title>
        <authorList>
            <person name="Dluhosova J."/>
            <person name="Istvanek J."/>
            <person name="Nedelnik J."/>
            <person name="Repkova J."/>
        </authorList>
    </citation>
    <scope>NUCLEOTIDE SEQUENCE [LARGE SCALE GENOMIC DNA]</scope>
    <source>
        <strain evidence="3">cv. 10/8</strain>
        <tissue evidence="2">Leaf</tissue>
    </source>
</reference>
<keyword evidence="1" id="KW-0812">Transmembrane</keyword>
<keyword evidence="1" id="KW-0472">Membrane</keyword>
<evidence type="ECO:0000313" key="3">
    <source>
        <dbReference type="Proteomes" id="UP000265520"/>
    </source>
</evidence>
<dbReference type="AlphaFoldDB" id="A0A392W3X1"/>
<protein>
    <submittedName>
        <fullName evidence="2">Uncharacterized protein</fullName>
    </submittedName>
</protein>
<proteinExistence type="predicted"/>
<accession>A0A392W3X1</accession>
<name>A0A392W3X1_9FABA</name>
<keyword evidence="3" id="KW-1185">Reference proteome</keyword>
<evidence type="ECO:0000313" key="2">
    <source>
        <dbReference type="EMBL" id="MCI93350.1"/>
    </source>
</evidence>
<dbReference type="Proteomes" id="UP000265520">
    <property type="component" value="Unassembled WGS sequence"/>
</dbReference>